<feature type="domain" description="HTH arsR-type" evidence="2">
    <location>
        <begin position="7"/>
        <end position="108"/>
    </location>
</feature>
<dbReference type="InterPro" id="IPR036388">
    <property type="entry name" value="WH-like_DNA-bd_sf"/>
</dbReference>
<evidence type="ECO:0000259" key="2">
    <source>
        <dbReference type="SMART" id="SM00418"/>
    </source>
</evidence>
<sequence>MNINELALYKLICDPKRQNILYYATEKPITVKELAEKLNEKQSRLYYHVKKLEEAGILEVVETKAIGNLTEKYYQANRTVYTLSDKLKKEHNDEIINHTRHIIETGLKRVHLNMKKDDHDELAYLSTMYDNQTEEEWKRTCDNILKQLNPSADTKTSNSFSPALANPDSSKKSTYAYVIISYPVND</sequence>
<dbReference type="SMART" id="SM00418">
    <property type="entry name" value="HTH_ARSR"/>
    <property type="match status" value="1"/>
</dbReference>
<organism evidence="3 4">
    <name type="scientific">Bacillus cereus</name>
    <dbReference type="NCBI Taxonomy" id="1396"/>
    <lineage>
        <taxon>Bacteria</taxon>
        <taxon>Bacillati</taxon>
        <taxon>Bacillota</taxon>
        <taxon>Bacilli</taxon>
        <taxon>Bacillales</taxon>
        <taxon>Bacillaceae</taxon>
        <taxon>Bacillus</taxon>
        <taxon>Bacillus cereus group</taxon>
    </lineage>
</organism>
<dbReference type="InterPro" id="IPR036390">
    <property type="entry name" value="WH_DNA-bd_sf"/>
</dbReference>
<dbReference type="SUPFAM" id="SSF46785">
    <property type="entry name" value="Winged helix' DNA-binding domain"/>
    <property type="match status" value="1"/>
</dbReference>
<reference evidence="3 4" key="1">
    <citation type="submission" date="2017-09" db="EMBL/GenBank/DDBJ databases">
        <title>Large-scale bioinformatics analysis of Bacillus genomes uncovers conserved roles of natural products in bacterial physiology.</title>
        <authorList>
            <consortium name="Agbiome Team Llc"/>
            <person name="Bleich R.M."/>
            <person name="Grubbs K.J."/>
            <person name="Santa Maria K.C."/>
            <person name="Allen S.E."/>
            <person name="Farag S."/>
            <person name="Shank E.A."/>
            <person name="Bowers A."/>
        </authorList>
    </citation>
    <scope>NUCLEOTIDE SEQUENCE [LARGE SCALE GENOMIC DNA]</scope>
    <source>
        <strain evidence="3 4">AFS070861</strain>
    </source>
</reference>
<dbReference type="GO" id="GO:0003700">
    <property type="term" value="F:DNA-binding transcription factor activity"/>
    <property type="evidence" value="ECO:0007669"/>
    <property type="project" value="InterPro"/>
</dbReference>
<accession>A0A2C1LQX6</accession>
<proteinExistence type="predicted"/>
<evidence type="ECO:0000313" key="4">
    <source>
        <dbReference type="Proteomes" id="UP000224386"/>
    </source>
</evidence>
<dbReference type="GO" id="GO:0003677">
    <property type="term" value="F:DNA binding"/>
    <property type="evidence" value="ECO:0007669"/>
    <property type="project" value="UniProtKB-KW"/>
</dbReference>
<gene>
    <name evidence="3" type="ORF">COK05_14740</name>
</gene>
<dbReference type="InterPro" id="IPR001845">
    <property type="entry name" value="HTH_ArsR_DNA-bd_dom"/>
</dbReference>
<evidence type="ECO:0000313" key="3">
    <source>
        <dbReference type="EMBL" id="PFQ45235.1"/>
    </source>
</evidence>
<dbReference type="AlphaFoldDB" id="A0A2C1LQX6"/>
<name>A0A2C1LQX6_BACCE</name>
<comment type="caution">
    <text evidence="3">The sequence shown here is derived from an EMBL/GenBank/DDBJ whole genome shotgun (WGS) entry which is preliminary data.</text>
</comment>
<dbReference type="EMBL" id="NVAP01000032">
    <property type="protein sequence ID" value="PFQ45235.1"/>
    <property type="molecule type" value="Genomic_DNA"/>
</dbReference>
<keyword evidence="1" id="KW-0238">DNA-binding</keyword>
<dbReference type="InterPro" id="IPR011991">
    <property type="entry name" value="ArsR-like_HTH"/>
</dbReference>
<protein>
    <submittedName>
        <fullName evidence="3">Transcriptional regulator</fullName>
    </submittedName>
</protein>
<dbReference type="RefSeq" id="WP_098613163.1">
    <property type="nucleotide sequence ID" value="NZ_NUMH01000071.1"/>
</dbReference>
<dbReference type="Pfam" id="PF12840">
    <property type="entry name" value="HTH_20"/>
    <property type="match status" value="1"/>
</dbReference>
<dbReference type="Gene3D" id="1.10.10.10">
    <property type="entry name" value="Winged helix-like DNA-binding domain superfamily/Winged helix DNA-binding domain"/>
    <property type="match status" value="1"/>
</dbReference>
<dbReference type="CDD" id="cd00090">
    <property type="entry name" value="HTH_ARSR"/>
    <property type="match status" value="1"/>
</dbReference>
<dbReference type="Proteomes" id="UP000224386">
    <property type="component" value="Unassembled WGS sequence"/>
</dbReference>
<evidence type="ECO:0000256" key="1">
    <source>
        <dbReference type="ARBA" id="ARBA00023125"/>
    </source>
</evidence>